<dbReference type="AlphaFoldDB" id="A0A1A6A5Y6"/>
<dbReference type="KEGG" id="kdj:28968507"/>
<reference evidence="2" key="3">
    <citation type="submission" date="2024-02" db="EMBL/GenBank/DDBJ databases">
        <title>Comparative genomics of Cryptococcus and Kwoniella reveals pathogenesis evolution and contrasting modes of karyotype evolution via chromosome fusion or intercentromeric recombination.</title>
        <authorList>
            <person name="Coelho M.A."/>
            <person name="David-Palma M."/>
            <person name="Shea T."/>
            <person name="Bowers K."/>
            <person name="McGinley-Smith S."/>
            <person name="Mohammad A.W."/>
            <person name="Gnirke A."/>
            <person name="Yurkov A.M."/>
            <person name="Nowrousian M."/>
            <person name="Sun S."/>
            <person name="Cuomo C.A."/>
            <person name="Heitman J."/>
        </authorList>
    </citation>
    <scope>NUCLEOTIDE SEQUENCE</scope>
    <source>
        <strain evidence="2">CBS 10117</strain>
    </source>
</reference>
<dbReference type="EMBL" id="CP144534">
    <property type="protein sequence ID" value="WWC61632.1"/>
    <property type="molecule type" value="Genomic_DNA"/>
</dbReference>
<dbReference type="RefSeq" id="XP_018263314.1">
    <property type="nucleotide sequence ID" value="XM_018408103.1"/>
</dbReference>
<proteinExistence type="predicted"/>
<dbReference type="VEuPathDB" id="FungiDB:I303_04808"/>
<gene>
    <name evidence="1" type="ORF">I303_04808</name>
    <name evidence="2" type="ORF">I303_104216</name>
</gene>
<dbReference type="Proteomes" id="UP000078595">
    <property type="component" value="Chromosome 5"/>
</dbReference>
<accession>A0A1A6A5Y6</accession>
<dbReference type="EMBL" id="KI894031">
    <property type="protein sequence ID" value="OBR85472.1"/>
    <property type="molecule type" value="Genomic_DNA"/>
</dbReference>
<evidence type="ECO:0000313" key="1">
    <source>
        <dbReference type="EMBL" id="OBR85472.1"/>
    </source>
</evidence>
<protein>
    <submittedName>
        <fullName evidence="1">Uncharacterized protein</fullName>
    </submittedName>
</protein>
<reference evidence="2" key="2">
    <citation type="submission" date="2013-07" db="EMBL/GenBank/DDBJ databases">
        <authorList>
            <consortium name="The Broad Institute Genome Sequencing Platform"/>
            <person name="Cuomo C."/>
            <person name="Litvintseva A."/>
            <person name="Chen Y."/>
            <person name="Heitman J."/>
            <person name="Sun S."/>
            <person name="Springer D."/>
            <person name="Dromer F."/>
            <person name="Young S.K."/>
            <person name="Zeng Q."/>
            <person name="Gargeya S."/>
            <person name="Fitzgerald M."/>
            <person name="Abouelleil A."/>
            <person name="Alvarado L."/>
            <person name="Berlin A.M."/>
            <person name="Chapman S.B."/>
            <person name="Dewar J."/>
            <person name="Goldberg J."/>
            <person name="Griggs A."/>
            <person name="Gujja S."/>
            <person name="Hansen M."/>
            <person name="Howarth C."/>
            <person name="Imamovic A."/>
            <person name="Larimer J."/>
            <person name="McCowan C."/>
            <person name="Murphy C."/>
            <person name="Pearson M."/>
            <person name="Priest M."/>
            <person name="Roberts A."/>
            <person name="Saif S."/>
            <person name="Shea T."/>
            <person name="Sykes S."/>
            <person name="Wortman J."/>
            <person name="Nusbaum C."/>
            <person name="Birren B."/>
        </authorList>
    </citation>
    <scope>NUCLEOTIDE SEQUENCE</scope>
    <source>
        <strain evidence="2">CBS 10117</strain>
    </source>
</reference>
<reference evidence="1" key="1">
    <citation type="submission" date="2013-07" db="EMBL/GenBank/DDBJ databases">
        <title>The Genome Sequence of Cryptococcus dejecticola CBS10117.</title>
        <authorList>
            <consortium name="The Broad Institute Genome Sequencing Platform"/>
            <person name="Cuomo C."/>
            <person name="Litvintseva A."/>
            <person name="Chen Y."/>
            <person name="Heitman J."/>
            <person name="Sun S."/>
            <person name="Springer D."/>
            <person name="Dromer F."/>
            <person name="Young S.K."/>
            <person name="Zeng Q."/>
            <person name="Gargeya S."/>
            <person name="Fitzgerald M."/>
            <person name="Abouelleil A."/>
            <person name="Alvarado L."/>
            <person name="Berlin A.M."/>
            <person name="Chapman S.B."/>
            <person name="Dewar J."/>
            <person name="Goldberg J."/>
            <person name="Griggs A."/>
            <person name="Gujja S."/>
            <person name="Hansen M."/>
            <person name="Howarth C."/>
            <person name="Imamovic A."/>
            <person name="Larimer J."/>
            <person name="McCowan C."/>
            <person name="Murphy C."/>
            <person name="Pearson M."/>
            <person name="Priest M."/>
            <person name="Roberts A."/>
            <person name="Saif S."/>
            <person name="Shea T."/>
            <person name="Sykes S."/>
            <person name="Wortman J."/>
            <person name="Nusbaum C."/>
            <person name="Birren B."/>
        </authorList>
    </citation>
    <scope>NUCLEOTIDE SEQUENCE [LARGE SCALE GENOMIC DNA]</scope>
    <source>
        <strain evidence="1">CBS 10117</strain>
    </source>
</reference>
<evidence type="ECO:0000313" key="2">
    <source>
        <dbReference type="EMBL" id="WWC61632.1"/>
    </source>
</evidence>
<sequence>MTPQLSAHDQITLHLNTTAETIRTFERSLWSSAPTEPPDTWVETSRDEFDTLLPRVESLADTRALRTRFDALYEHITRLRTEFSYYAKLQNANEAFQELSRLREIRDEMPIFDPHASSRNEHAEERVTSEDCVRQLRRLVDAEKAITKDPEMWAFLGRLARDHNHWARGQYASWFSRQGAMTDMASRMGFPLPNLT</sequence>
<keyword evidence="3" id="KW-1185">Reference proteome</keyword>
<organism evidence="1">
    <name type="scientific">Kwoniella dejecticola CBS 10117</name>
    <dbReference type="NCBI Taxonomy" id="1296121"/>
    <lineage>
        <taxon>Eukaryota</taxon>
        <taxon>Fungi</taxon>
        <taxon>Dikarya</taxon>
        <taxon>Basidiomycota</taxon>
        <taxon>Agaricomycotina</taxon>
        <taxon>Tremellomycetes</taxon>
        <taxon>Tremellales</taxon>
        <taxon>Cryptococcaceae</taxon>
        <taxon>Kwoniella</taxon>
    </lineage>
</organism>
<name>A0A1A6A5Y6_9TREE</name>
<evidence type="ECO:0000313" key="3">
    <source>
        <dbReference type="Proteomes" id="UP000078595"/>
    </source>
</evidence>
<dbReference type="GeneID" id="28968507"/>